<organism evidence="2 3">
    <name type="scientific">Acidipila rosea</name>
    <dbReference type="NCBI Taxonomy" id="768535"/>
    <lineage>
        <taxon>Bacteria</taxon>
        <taxon>Pseudomonadati</taxon>
        <taxon>Acidobacteriota</taxon>
        <taxon>Terriglobia</taxon>
        <taxon>Terriglobales</taxon>
        <taxon>Acidobacteriaceae</taxon>
        <taxon>Acidipila</taxon>
    </lineage>
</organism>
<keyword evidence="3" id="KW-1185">Reference proteome</keyword>
<reference evidence="2 3" key="1">
    <citation type="submission" date="2019-03" db="EMBL/GenBank/DDBJ databases">
        <title>Genomic Encyclopedia of Type Strains, Phase IV (KMG-IV): sequencing the most valuable type-strain genomes for metagenomic binning, comparative biology and taxonomic classification.</title>
        <authorList>
            <person name="Goeker M."/>
        </authorList>
    </citation>
    <scope>NUCLEOTIDE SEQUENCE [LARGE SCALE GENOMIC DNA]</scope>
    <source>
        <strain evidence="2 3">DSM 103428</strain>
    </source>
</reference>
<gene>
    <name evidence="2" type="ORF">C7378_3239</name>
</gene>
<dbReference type="SMART" id="SM01235">
    <property type="entry name" value="Haem_bd"/>
    <property type="match status" value="1"/>
</dbReference>
<dbReference type="OrthoDB" id="196738at2"/>
<dbReference type="AlphaFoldDB" id="A0A4R1L1N6"/>
<dbReference type="InterPro" id="IPR025992">
    <property type="entry name" value="Haem-bd"/>
</dbReference>
<comment type="caution">
    <text evidence="2">The sequence shown here is derived from an EMBL/GenBank/DDBJ whole genome shotgun (WGS) entry which is preliminary data.</text>
</comment>
<evidence type="ECO:0000259" key="1">
    <source>
        <dbReference type="SMART" id="SM01235"/>
    </source>
</evidence>
<proteinExistence type="predicted"/>
<evidence type="ECO:0000313" key="2">
    <source>
        <dbReference type="EMBL" id="TCK70850.1"/>
    </source>
</evidence>
<sequence length="163" mass="18275">MKRLLLMVALCGLAALGVGLALGHHPYQGWPPLPPTRPGADIAMVAHPPALVMTTLHKDCYNCHSDHPDLPWYGYVWPSSAQVQDDIHRAGARLNFSEWDQLSPEMSRIRMNQVCTMVSEDKMPIWYYKPFHPEAKVTKQQAAAICNWANQMPIALTTQSASR</sequence>
<name>A0A4R1L1N6_9BACT</name>
<dbReference type="Proteomes" id="UP000295210">
    <property type="component" value="Unassembled WGS sequence"/>
</dbReference>
<dbReference type="RefSeq" id="WP_131998932.1">
    <property type="nucleotide sequence ID" value="NZ_SMGK01000006.1"/>
</dbReference>
<feature type="domain" description="Haem-binding" evidence="1">
    <location>
        <begin position="15"/>
        <end position="153"/>
    </location>
</feature>
<dbReference type="Pfam" id="PF14376">
    <property type="entry name" value="Haem_bd"/>
    <property type="match status" value="1"/>
</dbReference>
<evidence type="ECO:0000313" key="3">
    <source>
        <dbReference type="Proteomes" id="UP000295210"/>
    </source>
</evidence>
<protein>
    <submittedName>
        <fullName evidence="2">Heme-binding protein</fullName>
    </submittedName>
</protein>
<dbReference type="EMBL" id="SMGK01000006">
    <property type="protein sequence ID" value="TCK70850.1"/>
    <property type="molecule type" value="Genomic_DNA"/>
</dbReference>
<accession>A0A4R1L1N6</accession>